<feature type="region of interest" description="Disordered" evidence="1">
    <location>
        <begin position="49"/>
        <end position="68"/>
    </location>
</feature>
<evidence type="ECO:0000256" key="1">
    <source>
        <dbReference type="SAM" id="MobiDB-lite"/>
    </source>
</evidence>
<dbReference type="RefSeq" id="WP_249861556.1">
    <property type="nucleotide sequence ID" value="NZ_CP027059.1"/>
</dbReference>
<evidence type="ECO:0000313" key="3">
    <source>
        <dbReference type="Proteomes" id="UP001057134"/>
    </source>
</evidence>
<keyword evidence="3" id="KW-1185">Reference proteome</keyword>
<gene>
    <name evidence="2" type="ORF">SK3146_05269</name>
</gene>
<organism evidence="2 3">
    <name type="scientific">Paenibacillus konkukensis</name>
    <dbReference type="NCBI Taxonomy" id="2020716"/>
    <lineage>
        <taxon>Bacteria</taxon>
        <taxon>Bacillati</taxon>
        <taxon>Bacillota</taxon>
        <taxon>Bacilli</taxon>
        <taxon>Bacillales</taxon>
        <taxon>Paenibacillaceae</taxon>
        <taxon>Paenibacillus</taxon>
    </lineage>
</organism>
<sequence length="170" mass="19219">MTQSHDQVCPWCQTEIVWDPEIGPEETCPHCFNELGDYRSINLTVEDEDLDEEAEEDDEGEDEGFEGFEEEYEDFDGMNEYEEGVQRVLDHQEVTPECPTCHSYMLLAGSRKAASDYAPNAAPGLGQPLLQAGYGTQVFVCPSCFKVEHVLSEADRMAMIELLKRHGMDE</sequence>
<reference evidence="2" key="2">
    <citation type="journal article" date="2021" name="J Anim Sci Technol">
        <title>Complete genome sequence of Paenibacillus konkukensis sp. nov. SK3146 as a potential probiotic strain.</title>
        <authorList>
            <person name="Jung H.I."/>
            <person name="Park S."/>
            <person name="Niu K.M."/>
            <person name="Lee S.W."/>
            <person name="Kothari D."/>
            <person name="Yi K.J."/>
            <person name="Kim S.K."/>
        </authorList>
    </citation>
    <scope>NUCLEOTIDE SEQUENCE</scope>
    <source>
        <strain evidence="2">SK3146</strain>
    </source>
</reference>
<dbReference type="EMBL" id="CP027059">
    <property type="protein sequence ID" value="UQZ85977.1"/>
    <property type="molecule type" value="Genomic_DNA"/>
</dbReference>
<dbReference type="Proteomes" id="UP001057134">
    <property type="component" value="Chromosome"/>
</dbReference>
<protein>
    <submittedName>
        <fullName evidence="2">Uncharacterized protein</fullName>
    </submittedName>
</protein>
<reference evidence="2" key="1">
    <citation type="submission" date="2018-02" db="EMBL/GenBank/DDBJ databases">
        <authorList>
            <person name="Kim S.-K."/>
            <person name="Jung H.-I."/>
            <person name="Lee S.-W."/>
        </authorList>
    </citation>
    <scope>NUCLEOTIDE SEQUENCE</scope>
    <source>
        <strain evidence="2">SK3146</strain>
    </source>
</reference>
<proteinExistence type="predicted"/>
<name>A0ABY4RU22_9BACL</name>
<accession>A0ABY4RU22</accession>
<evidence type="ECO:0000313" key="2">
    <source>
        <dbReference type="EMBL" id="UQZ85977.1"/>
    </source>
</evidence>